<keyword evidence="1" id="KW-0805">Transcription regulation</keyword>
<dbReference type="InterPro" id="IPR009057">
    <property type="entry name" value="Homeodomain-like_sf"/>
</dbReference>
<evidence type="ECO:0000313" key="7">
    <source>
        <dbReference type="Proteomes" id="UP000287533"/>
    </source>
</evidence>
<accession>A0A430FNI7</accession>
<evidence type="ECO:0000256" key="3">
    <source>
        <dbReference type="ARBA" id="ARBA00023159"/>
    </source>
</evidence>
<dbReference type="Pfam" id="PF12833">
    <property type="entry name" value="HTH_18"/>
    <property type="match status" value="1"/>
</dbReference>
<keyword evidence="7" id="KW-1185">Reference proteome</keyword>
<reference evidence="6 7" key="1">
    <citation type="submission" date="2018-09" db="EMBL/GenBank/DDBJ databases">
        <title>Characterization of the phylogenetic diversity of five novel species belonging to the genus Bifidobacterium.</title>
        <authorList>
            <person name="Lugli G.A."/>
            <person name="Duranti S."/>
            <person name="Milani C."/>
        </authorList>
    </citation>
    <scope>NUCLEOTIDE SEQUENCE [LARGE SCALE GENOMIC DNA]</scope>
    <source>
        <strain evidence="6 7">2034B</strain>
    </source>
</reference>
<proteinExistence type="predicted"/>
<evidence type="ECO:0000256" key="2">
    <source>
        <dbReference type="ARBA" id="ARBA00023125"/>
    </source>
</evidence>
<dbReference type="PANTHER" id="PTHR46796">
    <property type="entry name" value="HTH-TYPE TRANSCRIPTIONAL ACTIVATOR RHAS-RELATED"/>
    <property type="match status" value="1"/>
</dbReference>
<dbReference type="GO" id="GO:0043565">
    <property type="term" value="F:sequence-specific DNA binding"/>
    <property type="evidence" value="ECO:0007669"/>
    <property type="project" value="InterPro"/>
</dbReference>
<dbReference type="AlphaFoldDB" id="A0A430FNI7"/>
<dbReference type="InterPro" id="IPR018060">
    <property type="entry name" value="HTH_AraC"/>
</dbReference>
<dbReference type="SUPFAM" id="SSF51215">
    <property type="entry name" value="Regulatory protein AraC"/>
    <property type="match status" value="1"/>
</dbReference>
<protein>
    <submittedName>
        <fullName evidence="6">AraC family transcriptional regulator</fullName>
    </submittedName>
</protein>
<dbReference type="EMBL" id="QXGL01000001">
    <property type="protein sequence ID" value="RSX54400.1"/>
    <property type="molecule type" value="Genomic_DNA"/>
</dbReference>
<comment type="caution">
    <text evidence="6">The sequence shown here is derived from an EMBL/GenBank/DDBJ whole genome shotgun (WGS) entry which is preliminary data.</text>
</comment>
<dbReference type="Pfam" id="PF02311">
    <property type="entry name" value="AraC_binding"/>
    <property type="match status" value="1"/>
</dbReference>
<keyword evidence="4" id="KW-0804">Transcription</keyword>
<dbReference type="SUPFAM" id="SSF46689">
    <property type="entry name" value="Homeodomain-like"/>
    <property type="match status" value="2"/>
</dbReference>
<dbReference type="InterPro" id="IPR003313">
    <property type="entry name" value="AraC-bd"/>
</dbReference>
<gene>
    <name evidence="6" type="ORF">D2E25_0708</name>
</gene>
<dbReference type="PROSITE" id="PS01124">
    <property type="entry name" value="HTH_ARAC_FAMILY_2"/>
    <property type="match status" value="1"/>
</dbReference>
<dbReference type="InterPro" id="IPR018062">
    <property type="entry name" value="HTH_AraC-typ_CS"/>
</dbReference>
<dbReference type="GO" id="GO:0003700">
    <property type="term" value="F:DNA-binding transcription factor activity"/>
    <property type="evidence" value="ECO:0007669"/>
    <property type="project" value="InterPro"/>
</dbReference>
<dbReference type="PROSITE" id="PS00041">
    <property type="entry name" value="HTH_ARAC_FAMILY_1"/>
    <property type="match status" value="1"/>
</dbReference>
<sequence>MKMLAAGIDPSQSNYWLASPAAIIKQTFLYPITAGALTYYANYSLRRRSIDNFMIAYIRQGTLHVKTAGVTHTASQGQFIVLDCSIPHDFWTTEPCQDYFMHFNGPSASAYCRYIVANAGNVITPSAGEEAVDMLRRIIDVLSGRVHASAPELNHSIDGILTVLASERTDEPRTFAQTAIDRVVSYITEHLAGDLSIDALAVIACMSRFHFAKTFKELTGDSPYDFVTRTRVEHAKYLLSLTDMPVAAVGRACGYSAPSTFCAMFRRETGASPSTYRSMVMPISDVSEDAKN</sequence>
<organism evidence="6 7">
    <name type="scientific">Bifidobacterium goeldii</name>
    <dbReference type="NCBI Taxonomy" id="2306975"/>
    <lineage>
        <taxon>Bacteria</taxon>
        <taxon>Bacillati</taxon>
        <taxon>Actinomycetota</taxon>
        <taxon>Actinomycetes</taxon>
        <taxon>Bifidobacteriales</taxon>
        <taxon>Bifidobacteriaceae</taxon>
        <taxon>Bifidobacterium</taxon>
    </lineage>
</organism>
<feature type="domain" description="HTH araC/xylS-type" evidence="5">
    <location>
        <begin position="181"/>
        <end position="279"/>
    </location>
</feature>
<evidence type="ECO:0000256" key="4">
    <source>
        <dbReference type="ARBA" id="ARBA00023163"/>
    </source>
</evidence>
<dbReference type="Proteomes" id="UP000287533">
    <property type="component" value="Unassembled WGS sequence"/>
</dbReference>
<evidence type="ECO:0000259" key="5">
    <source>
        <dbReference type="PROSITE" id="PS01124"/>
    </source>
</evidence>
<keyword evidence="3" id="KW-0010">Activator</keyword>
<dbReference type="InterPro" id="IPR037923">
    <property type="entry name" value="HTH-like"/>
</dbReference>
<dbReference type="RefSeq" id="WP_125979686.1">
    <property type="nucleotide sequence ID" value="NZ_QXGL01000001.1"/>
</dbReference>
<dbReference type="Gene3D" id="1.10.10.60">
    <property type="entry name" value="Homeodomain-like"/>
    <property type="match status" value="2"/>
</dbReference>
<evidence type="ECO:0000256" key="1">
    <source>
        <dbReference type="ARBA" id="ARBA00023015"/>
    </source>
</evidence>
<dbReference type="InterPro" id="IPR050204">
    <property type="entry name" value="AraC_XylS_family_regulators"/>
</dbReference>
<dbReference type="OrthoDB" id="2060755at2"/>
<keyword evidence="2" id="KW-0238">DNA-binding</keyword>
<evidence type="ECO:0000313" key="6">
    <source>
        <dbReference type="EMBL" id="RSX54400.1"/>
    </source>
</evidence>
<dbReference type="SMART" id="SM00342">
    <property type="entry name" value="HTH_ARAC"/>
    <property type="match status" value="1"/>
</dbReference>
<name>A0A430FNI7_9BIFI</name>